<evidence type="ECO:0000256" key="1">
    <source>
        <dbReference type="ARBA" id="ARBA00022679"/>
    </source>
</evidence>
<dbReference type="PANTHER" id="PTHR43877:SF1">
    <property type="entry name" value="ACETYLTRANSFERASE"/>
    <property type="match status" value="1"/>
</dbReference>
<dbReference type="SUPFAM" id="SSF55729">
    <property type="entry name" value="Acyl-CoA N-acyltransferases (Nat)"/>
    <property type="match status" value="1"/>
</dbReference>
<organism evidence="4 5">
    <name type="scientific">Apatococcus lobatus</name>
    <dbReference type="NCBI Taxonomy" id="904363"/>
    <lineage>
        <taxon>Eukaryota</taxon>
        <taxon>Viridiplantae</taxon>
        <taxon>Chlorophyta</taxon>
        <taxon>core chlorophytes</taxon>
        <taxon>Trebouxiophyceae</taxon>
        <taxon>Chlorellales</taxon>
        <taxon>Chlorellaceae</taxon>
        <taxon>Apatococcus</taxon>
    </lineage>
</organism>
<evidence type="ECO:0000313" key="4">
    <source>
        <dbReference type="EMBL" id="KAK9836451.1"/>
    </source>
</evidence>
<comment type="caution">
    <text evidence="4">The sequence shown here is derived from an EMBL/GenBank/DDBJ whole genome shotgun (WGS) entry which is preliminary data.</text>
</comment>
<dbReference type="InterPro" id="IPR016181">
    <property type="entry name" value="Acyl_CoA_acyltransferase"/>
</dbReference>
<dbReference type="Gene3D" id="3.40.630.30">
    <property type="match status" value="1"/>
</dbReference>
<dbReference type="InterPro" id="IPR000182">
    <property type="entry name" value="GNAT_dom"/>
</dbReference>
<dbReference type="PROSITE" id="PS51186">
    <property type="entry name" value="GNAT"/>
    <property type="match status" value="1"/>
</dbReference>
<dbReference type="PANTHER" id="PTHR43877">
    <property type="entry name" value="AMINOALKYLPHOSPHONATE N-ACETYLTRANSFERASE-RELATED-RELATED"/>
    <property type="match status" value="1"/>
</dbReference>
<evidence type="ECO:0000313" key="5">
    <source>
        <dbReference type="Proteomes" id="UP001438707"/>
    </source>
</evidence>
<proteinExistence type="predicted"/>
<keyword evidence="2" id="KW-0012">Acyltransferase</keyword>
<evidence type="ECO:0000256" key="2">
    <source>
        <dbReference type="ARBA" id="ARBA00023315"/>
    </source>
</evidence>
<accession>A0AAW1RSX4</accession>
<dbReference type="CDD" id="cd04301">
    <property type="entry name" value="NAT_SF"/>
    <property type="match status" value="1"/>
</dbReference>
<name>A0AAW1RSX4_9CHLO</name>
<dbReference type="GO" id="GO:0016747">
    <property type="term" value="F:acyltransferase activity, transferring groups other than amino-acyl groups"/>
    <property type="evidence" value="ECO:0007669"/>
    <property type="project" value="InterPro"/>
</dbReference>
<protein>
    <recommendedName>
        <fullName evidence="3">N-acetyltransferase domain-containing protein</fullName>
    </recommendedName>
</protein>
<reference evidence="4 5" key="1">
    <citation type="journal article" date="2024" name="Nat. Commun.">
        <title>Phylogenomics reveals the evolutionary origins of lichenization in chlorophyte algae.</title>
        <authorList>
            <person name="Puginier C."/>
            <person name="Libourel C."/>
            <person name="Otte J."/>
            <person name="Skaloud P."/>
            <person name="Haon M."/>
            <person name="Grisel S."/>
            <person name="Petersen M."/>
            <person name="Berrin J.G."/>
            <person name="Delaux P.M."/>
            <person name="Dal Grande F."/>
            <person name="Keller J."/>
        </authorList>
    </citation>
    <scope>NUCLEOTIDE SEQUENCE [LARGE SCALE GENOMIC DNA]</scope>
    <source>
        <strain evidence="4 5">SAG 2145</strain>
    </source>
</reference>
<evidence type="ECO:0000259" key="3">
    <source>
        <dbReference type="PROSITE" id="PS51186"/>
    </source>
</evidence>
<dbReference type="Pfam" id="PF00583">
    <property type="entry name" value="Acetyltransf_1"/>
    <property type="match status" value="1"/>
</dbReference>
<dbReference type="Proteomes" id="UP001438707">
    <property type="component" value="Unassembled WGS sequence"/>
</dbReference>
<dbReference type="AlphaFoldDB" id="A0AAW1RSX4"/>
<dbReference type="EMBL" id="JALJOS010000007">
    <property type="protein sequence ID" value="KAK9836451.1"/>
    <property type="molecule type" value="Genomic_DNA"/>
</dbReference>
<feature type="domain" description="N-acetyltransferase" evidence="3">
    <location>
        <begin position="3"/>
        <end position="149"/>
    </location>
</feature>
<dbReference type="InterPro" id="IPR050832">
    <property type="entry name" value="Bact_Acetyltransf"/>
</dbReference>
<sequence length="149" mass="17029">MAASVRLATLADADTLTAYNMAMAHETEGLTLQQGTLQKGIETLLHDKSKGQYFVAEADGKVVAQLMITYEWSDWRNCTIWWIQSVYVHPDHRRQGLFKLLYDHVKELSLEERAAGLRLYADIGNSRAHLTYKAMGMTTHYQVFEDMTD</sequence>
<keyword evidence="5" id="KW-1185">Reference proteome</keyword>
<gene>
    <name evidence="4" type="ORF">WJX74_000830</name>
</gene>
<keyword evidence="1" id="KW-0808">Transferase</keyword>